<dbReference type="EMBL" id="GBRH01204555">
    <property type="protein sequence ID" value="JAD93340.1"/>
    <property type="molecule type" value="Transcribed_RNA"/>
</dbReference>
<reference evidence="1" key="2">
    <citation type="journal article" date="2015" name="Data Brief">
        <title>Shoot transcriptome of the giant reed, Arundo donax.</title>
        <authorList>
            <person name="Barrero R.A."/>
            <person name="Guerrero F.D."/>
            <person name="Moolhuijzen P."/>
            <person name="Goolsby J.A."/>
            <person name="Tidwell J."/>
            <person name="Bellgard S.E."/>
            <person name="Bellgard M.I."/>
        </authorList>
    </citation>
    <scope>NUCLEOTIDE SEQUENCE</scope>
    <source>
        <tissue evidence="1">Shoot tissue taken approximately 20 cm above the soil surface</tissue>
    </source>
</reference>
<protein>
    <submittedName>
        <fullName evidence="1">Uncharacterized protein</fullName>
    </submittedName>
</protein>
<evidence type="ECO:0000313" key="1">
    <source>
        <dbReference type="EMBL" id="JAD93340.1"/>
    </source>
</evidence>
<dbReference type="AlphaFoldDB" id="A0A0A9E616"/>
<sequence>MPKTIPKATPLNAVWYSKLGVGNSGFGYAKHINRERPAQKDETFCPETTKASTWSWTTNQNARMTMPEQIPAITSVKLCIPKYILAMPTSITSKKARDKPAAIIILPCGPYVRT</sequence>
<organism evidence="1">
    <name type="scientific">Arundo donax</name>
    <name type="common">Giant reed</name>
    <name type="synonym">Donax arundinaceus</name>
    <dbReference type="NCBI Taxonomy" id="35708"/>
    <lineage>
        <taxon>Eukaryota</taxon>
        <taxon>Viridiplantae</taxon>
        <taxon>Streptophyta</taxon>
        <taxon>Embryophyta</taxon>
        <taxon>Tracheophyta</taxon>
        <taxon>Spermatophyta</taxon>
        <taxon>Magnoliopsida</taxon>
        <taxon>Liliopsida</taxon>
        <taxon>Poales</taxon>
        <taxon>Poaceae</taxon>
        <taxon>PACMAD clade</taxon>
        <taxon>Arundinoideae</taxon>
        <taxon>Arundineae</taxon>
        <taxon>Arundo</taxon>
    </lineage>
</organism>
<name>A0A0A9E616_ARUDO</name>
<accession>A0A0A9E616</accession>
<proteinExistence type="predicted"/>
<reference evidence="1" key="1">
    <citation type="submission" date="2014-09" db="EMBL/GenBank/DDBJ databases">
        <authorList>
            <person name="Magalhaes I.L.F."/>
            <person name="Oliveira U."/>
            <person name="Santos F.R."/>
            <person name="Vidigal T.H.D.A."/>
            <person name="Brescovit A.D."/>
            <person name="Santos A.J."/>
        </authorList>
    </citation>
    <scope>NUCLEOTIDE SEQUENCE</scope>
    <source>
        <tissue evidence="1">Shoot tissue taken approximately 20 cm above the soil surface</tissue>
    </source>
</reference>